<sequence length="258" mass="29972">MLVNPEINSCDVSIELKNILDNCVALKELRFFDGELLFYTSIENRGSKPKEQDYQEQKHGLRVLELDNVLTSAEMFSHLSFRCRGLEYMELKSTSIQSVIGTSGRIPLLLLDMSYSSFKVLKLFDIRCTLSEDQLLESRFIKLILLSQLKDSRSSNEKKKCTDSSSADITHPFRNLTWFKLFHEIEDDVDTDMRLRQLPEQESRIISKYCRSSDLRESDNFLKTNTWLNGELSQDLESDIQDGYVELRCKKIARCHTS</sequence>
<accession>A0A162U142</accession>
<organism evidence="1 2">
    <name type="scientific">Phycomyces blakesleeanus (strain ATCC 8743b / DSM 1359 / FGSC 10004 / NBRC 33097 / NRRL 1555)</name>
    <dbReference type="NCBI Taxonomy" id="763407"/>
    <lineage>
        <taxon>Eukaryota</taxon>
        <taxon>Fungi</taxon>
        <taxon>Fungi incertae sedis</taxon>
        <taxon>Mucoromycota</taxon>
        <taxon>Mucoromycotina</taxon>
        <taxon>Mucoromycetes</taxon>
        <taxon>Mucorales</taxon>
        <taxon>Phycomycetaceae</taxon>
        <taxon>Phycomyces</taxon>
    </lineage>
</organism>
<protein>
    <submittedName>
        <fullName evidence="1">Uncharacterized protein</fullName>
    </submittedName>
</protein>
<dbReference type="AlphaFoldDB" id="A0A162U142"/>
<reference evidence="2" key="1">
    <citation type="submission" date="2015-06" db="EMBL/GenBank/DDBJ databases">
        <title>Expansion of signal transduction pathways in fungi by whole-genome duplication.</title>
        <authorList>
            <consortium name="DOE Joint Genome Institute"/>
            <person name="Corrochano L.M."/>
            <person name="Kuo A."/>
            <person name="Marcet-Houben M."/>
            <person name="Polaino S."/>
            <person name="Salamov A."/>
            <person name="Villalobos J.M."/>
            <person name="Alvarez M.I."/>
            <person name="Avalos J."/>
            <person name="Benito E.P."/>
            <person name="Benoit I."/>
            <person name="Burger G."/>
            <person name="Camino L.P."/>
            <person name="Canovas D."/>
            <person name="Cerda-Olmedo E."/>
            <person name="Cheng J.-F."/>
            <person name="Dominguez A."/>
            <person name="Elias M."/>
            <person name="Eslava A.P."/>
            <person name="Glaser F."/>
            <person name="Grimwood J."/>
            <person name="Gutierrez G."/>
            <person name="Heitman J."/>
            <person name="Henrissat B."/>
            <person name="Iturriaga E.A."/>
            <person name="Lang B.F."/>
            <person name="Lavin J.L."/>
            <person name="Lee S."/>
            <person name="Li W."/>
            <person name="Lindquist E."/>
            <person name="Lopez-Garcia S."/>
            <person name="Luque E.M."/>
            <person name="Marcos A.T."/>
            <person name="Martin J."/>
            <person name="McCluskey K."/>
            <person name="Medina H.R."/>
            <person name="Miralles-Duran A."/>
            <person name="Miyazaki A."/>
            <person name="Munoz-Torres E."/>
            <person name="Oguiza J.A."/>
            <person name="Ohm R."/>
            <person name="Olmedo M."/>
            <person name="Orejas M."/>
            <person name="Ortiz-Castellanos L."/>
            <person name="Pisabarro A.G."/>
            <person name="Rodriguez-Romero J."/>
            <person name="Ruiz-Herrera J."/>
            <person name="Ruiz-Vazquez R."/>
            <person name="Sanz C."/>
            <person name="Schackwitz W."/>
            <person name="Schmutz J."/>
            <person name="Shahriari M."/>
            <person name="Shelest E."/>
            <person name="Silva-Franco F."/>
            <person name="Soanes D."/>
            <person name="Syed K."/>
            <person name="Tagua V.G."/>
            <person name="Talbot N.J."/>
            <person name="Thon M."/>
            <person name="De vries R.P."/>
            <person name="Wiebenga A."/>
            <person name="Yadav J.S."/>
            <person name="Braun E.L."/>
            <person name="Baker S."/>
            <person name="Garre V."/>
            <person name="Horwitz B."/>
            <person name="Torres-Martinez S."/>
            <person name="Idnurm A."/>
            <person name="Herrera-Estrella A."/>
            <person name="Gabaldon T."/>
            <person name="Grigoriev I.V."/>
        </authorList>
    </citation>
    <scope>NUCLEOTIDE SEQUENCE [LARGE SCALE GENOMIC DNA]</scope>
    <source>
        <strain evidence="2">NRRL 1555(-)</strain>
    </source>
</reference>
<dbReference type="GeneID" id="29003743"/>
<dbReference type="EMBL" id="KV440983">
    <property type="protein sequence ID" value="OAD72622.1"/>
    <property type="molecule type" value="Genomic_DNA"/>
</dbReference>
<name>A0A162U142_PHYB8</name>
<evidence type="ECO:0000313" key="2">
    <source>
        <dbReference type="Proteomes" id="UP000077315"/>
    </source>
</evidence>
<gene>
    <name evidence="1" type="ORF">PHYBLDRAFT_73350</name>
</gene>
<proteinExistence type="predicted"/>
<dbReference type="InParanoid" id="A0A162U142"/>
<dbReference type="RefSeq" id="XP_018290662.1">
    <property type="nucleotide sequence ID" value="XM_018442837.1"/>
</dbReference>
<evidence type="ECO:0000313" key="1">
    <source>
        <dbReference type="EMBL" id="OAD72622.1"/>
    </source>
</evidence>
<dbReference type="Proteomes" id="UP000077315">
    <property type="component" value="Unassembled WGS sequence"/>
</dbReference>
<keyword evidence="2" id="KW-1185">Reference proteome</keyword>
<dbReference type="VEuPathDB" id="FungiDB:PHYBLDRAFT_73350"/>